<sequence precursor="true">MRHLLILISAIILFTACSKKQYFEPEDTLSFNKSTKSIDSDIVSFNRDGATLENGQFISAKGVSKIKIPEGFQFLNLSEGKVLSTNIKDKIYVDKKEIVTNTAVVAASLKDDILAIVNSDNSIMAYDLRDGKIIFKEYLTKSLANDTRIAAPYFMQNLILFPTLDGKILVVSAQNYKVVRNIIVDADSQFNNIIYLNVVNDTLIAATSKKVISVGDGVLNIKQYDLRDIIAHGKDIYLATIDGQIIKTDISLNVMNRKKYKFAKFYALAYGDSLYALESQGYMINISDDFKTDKIYDFSFDEEDRVIAFGDTMYINDEYVKLK</sequence>
<dbReference type="PROSITE" id="PS51257">
    <property type="entry name" value="PROKAR_LIPOPROTEIN"/>
    <property type="match status" value="1"/>
</dbReference>
<gene>
    <name evidence="1" type="ordered locus">Arnit_0408</name>
</gene>
<keyword evidence="2" id="KW-1185">Reference proteome</keyword>
<proteinExistence type="predicted"/>
<dbReference type="RefSeq" id="WP_013134218.1">
    <property type="nucleotide sequence ID" value="NC_014166.1"/>
</dbReference>
<dbReference type="InterPro" id="IPR011047">
    <property type="entry name" value="Quinoprotein_ADH-like_sf"/>
</dbReference>
<dbReference type="EMBL" id="CP001999">
    <property type="protein sequence ID" value="ADG92073.1"/>
    <property type="molecule type" value="Genomic_DNA"/>
</dbReference>
<evidence type="ECO:0000313" key="2">
    <source>
        <dbReference type="Proteomes" id="UP000000939"/>
    </source>
</evidence>
<dbReference type="AlphaFoldDB" id="D5V5N7"/>
<reference evidence="1 2" key="1">
    <citation type="journal article" date="2010" name="Stand. Genomic Sci.">
        <title>Complete genome sequence of Arcobacter nitrofigilis type strain (CI).</title>
        <authorList>
            <person name="Pati A."/>
            <person name="Gronow S."/>
            <person name="Lapidus A."/>
            <person name="Copeland A."/>
            <person name="Glavina Del Rio T."/>
            <person name="Nolan M."/>
            <person name="Lucas S."/>
            <person name="Tice H."/>
            <person name="Cheng J.F."/>
            <person name="Han C."/>
            <person name="Chertkov O."/>
            <person name="Bruce D."/>
            <person name="Tapia R."/>
            <person name="Goodwin L."/>
            <person name="Pitluck S."/>
            <person name="Liolios K."/>
            <person name="Ivanova N."/>
            <person name="Mavromatis K."/>
            <person name="Chen A."/>
            <person name="Palaniappan K."/>
            <person name="Land M."/>
            <person name="Hauser L."/>
            <person name="Chang Y.J."/>
            <person name="Jeffries C.D."/>
            <person name="Detter J.C."/>
            <person name="Rohde M."/>
            <person name="Goker M."/>
            <person name="Bristow J."/>
            <person name="Eisen J.A."/>
            <person name="Markowitz V."/>
            <person name="Hugenholtz P."/>
            <person name="Klenk H.P."/>
            <person name="Kyrpides N.C."/>
        </authorList>
    </citation>
    <scope>NUCLEOTIDE SEQUENCE [LARGE SCALE GENOMIC DNA]</scope>
    <source>
        <strain evidence="2">ATCC 33309 / DSM 7299 / CCUG 15893 / LMG 7604 / NCTC 12251 / CI</strain>
    </source>
</reference>
<evidence type="ECO:0008006" key="3">
    <source>
        <dbReference type="Google" id="ProtNLM"/>
    </source>
</evidence>
<dbReference type="eggNOG" id="ENOG50316V3">
    <property type="taxonomic scope" value="Bacteria"/>
</dbReference>
<accession>D5V5N7</accession>
<name>D5V5N7_ARCNC</name>
<evidence type="ECO:0000313" key="1">
    <source>
        <dbReference type="EMBL" id="ADG92073.1"/>
    </source>
</evidence>
<dbReference type="Proteomes" id="UP000000939">
    <property type="component" value="Chromosome"/>
</dbReference>
<dbReference type="Gene3D" id="2.130.10.10">
    <property type="entry name" value="YVTN repeat-like/Quinoprotein amine dehydrogenase"/>
    <property type="match status" value="1"/>
</dbReference>
<dbReference type="InterPro" id="IPR015943">
    <property type="entry name" value="WD40/YVTN_repeat-like_dom_sf"/>
</dbReference>
<dbReference type="SUPFAM" id="SSF50998">
    <property type="entry name" value="Quinoprotein alcohol dehydrogenase-like"/>
    <property type="match status" value="1"/>
</dbReference>
<dbReference type="HOGENOM" id="CLU_029340_0_0_7"/>
<organism evidence="1 2">
    <name type="scientific">Arcobacter nitrofigilis (strain ATCC 33309 / DSM 7299 / CCUG 15893 / LMG 7604 / NCTC 12251 / CI)</name>
    <name type="common">Campylobacter nitrofigilis</name>
    <dbReference type="NCBI Taxonomy" id="572480"/>
    <lineage>
        <taxon>Bacteria</taxon>
        <taxon>Pseudomonadati</taxon>
        <taxon>Campylobacterota</taxon>
        <taxon>Epsilonproteobacteria</taxon>
        <taxon>Campylobacterales</taxon>
        <taxon>Arcobacteraceae</taxon>
        <taxon>Arcobacter</taxon>
    </lineage>
</organism>
<protein>
    <recommendedName>
        <fullName evidence="3">Lipoprotein</fullName>
    </recommendedName>
</protein>
<dbReference type="OrthoDB" id="5328932at2"/>
<dbReference type="STRING" id="572480.Arnit_0408"/>
<dbReference type="KEGG" id="ant:Arnit_0408"/>